<dbReference type="EMBL" id="PQAP01000005">
    <property type="protein sequence ID" value="PWB76098.1"/>
    <property type="molecule type" value="Genomic_DNA"/>
</dbReference>
<dbReference type="PIRSF" id="PIRSF001386">
    <property type="entry name" value="Trpase"/>
    <property type="match status" value="1"/>
</dbReference>
<name>A0A855X528_9BACT</name>
<evidence type="ECO:0000313" key="11">
    <source>
        <dbReference type="EMBL" id="PWB76098.1"/>
    </source>
</evidence>
<evidence type="ECO:0000256" key="7">
    <source>
        <dbReference type="ARBA" id="ARBA00049232"/>
    </source>
</evidence>
<comment type="catalytic activity">
    <reaction evidence="7">
        <text>L-tyrosine + H2O = phenol + pyruvate + NH4(+)</text>
        <dbReference type="Rhea" id="RHEA:21704"/>
        <dbReference type="ChEBI" id="CHEBI:15361"/>
        <dbReference type="ChEBI" id="CHEBI:15377"/>
        <dbReference type="ChEBI" id="CHEBI:15882"/>
        <dbReference type="ChEBI" id="CHEBI:28938"/>
        <dbReference type="ChEBI" id="CHEBI:58315"/>
        <dbReference type="EC" id="4.1.99.2"/>
    </reaction>
</comment>
<dbReference type="Proteomes" id="UP000250918">
    <property type="component" value="Unassembled WGS sequence"/>
</dbReference>
<feature type="modified residue" description="N6-(pyridoxal phosphate)lysine" evidence="9">
    <location>
        <position position="257"/>
    </location>
</feature>
<evidence type="ECO:0000256" key="1">
    <source>
        <dbReference type="ARBA" id="ARBA00001933"/>
    </source>
</evidence>
<dbReference type="EC" id="4.1.99.2" evidence="3 8"/>
<dbReference type="GO" id="GO:0006570">
    <property type="term" value="P:tyrosine metabolic process"/>
    <property type="evidence" value="ECO:0007669"/>
    <property type="project" value="UniProtKB-UniRule"/>
</dbReference>
<proteinExistence type="inferred from homology"/>
<dbReference type="Gene3D" id="3.90.1150.10">
    <property type="entry name" value="Aspartate Aminotransferase, domain 1"/>
    <property type="match status" value="1"/>
</dbReference>
<reference evidence="11 12" key="1">
    <citation type="journal article" date="2018" name="ISME J.">
        <title>A methanotrophic archaeon couples anaerobic oxidation of methane to Fe(III) reduction.</title>
        <authorList>
            <person name="Cai C."/>
            <person name="Leu A.O."/>
            <person name="Xie G.J."/>
            <person name="Guo J."/>
            <person name="Feng Y."/>
            <person name="Zhao J.X."/>
            <person name="Tyson G.W."/>
            <person name="Yuan Z."/>
            <person name="Hu S."/>
        </authorList>
    </citation>
    <scope>NUCLEOTIDE SEQUENCE [LARGE SCALE GENOMIC DNA]</scope>
    <source>
        <strain evidence="11">FeB_12</strain>
    </source>
</reference>
<comment type="caution">
    <text evidence="11">The sequence shown here is derived from an EMBL/GenBank/DDBJ whole genome shotgun (WGS) entry which is preliminary data.</text>
</comment>
<dbReference type="CDD" id="cd00617">
    <property type="entry name" value="Tnase_like"/>
    <property type="match status" value="1"/>
</dbReference>
<feature type="domain" description="Aromatic amino acid beta-eliminating lyase/threonine aldolase" evidence="10">
    <location>
        <begin position="46"/>
        <end position="422"/>
    </location>
</feature>
<dbReference type="InterPro" id="IPR015421">
    <property type="entry name" value="PyrdxlP-dep_Trfase_major"/>
</dbReference>
<evidence type="ECO:0000256" key="3">
    <source>
        <dbReference type="ARBA" id="ARBA00013154"/>
    </source>
</evidence>
<sequence length="466" mass="52453">MKQLPEPFRIKTVEPIRMTTREYRLRKIKEAGYNTFLLRSEDVYIDLLTDSGTSAMSDAQWAALQMGDEAYAGSRNFYDLEATVQNVYGYRYFVPTHQGRAAEHIMSKLLIKPGDYVPGNMYFTTTRLHQELAGGTFVDVIIDEAHDPTSTHPFKGNVDIAKMQKLVDQVGAEKIPYISYETCVNMAGGQPISIANLKELRAFCDRYGIKIMLDNTRTVENAYFIQQREPGYAHKSIKEIVKEICSYTDGCTCSAKKDGLGNIGGFLAMNDEDFYIAAQAEVVVYEGLHTYGGMSGRDMAALAQGIRESVETDDYIRYRVEQVNYLGTLLSEAGVPHVVPHGGHAIFLDARRIVPHIEQDEFPAQALAAAIYVETGVRTMERGIVSSGRDPKTGQNRHPKLELVRMTIPRRVYTESHLRFAAEGVIELFQQPQRVAGLKFVYEPKQLRFFQARFEPVTAVAETVLK</sequence>
<dbReference type="PANTHER" id="PTHR32325:SF4">
    <property type="entry name" value="TRYPTOPHANASE"/>
    <property type="match status" value="1"/>
</dbReference>
<evidence type="ECO:0000256" key="6">
    <source>
        <dbReference type="ARBA" id="ARBA00023239"/>
    </source>
</evidence>
<evidence type="ECO:0000256" key="8">
    <source>
        <dbReference type="NCBIfam" id="TIGR02618"/>
    </source>
</evidence>
<protein>
    <recommendedName>
        <fullName evidence="4 8">Tyrosine phenol-lyase</fullName>
        <ecNumber evidence="3 8">4.1.99.2</ecNumber>
    </recommendedName>
</protein>
<dbReference type="GO" id="GO:0050371">
    <property type="term" value="F:tyrosine phenol-lyase activity"/>
    <property type="evidence" value="ECO:0007669"/>
    <property type="project" value="UniProtKB-UniRule"/>
</dbReference>
<gene>
    <name evidence="11" type="ORF">C3F09_01260</name>
</gene>
<keyword evidence="5 9" id="KW-0663">Pyridoxal phosphate</keyword>
<dbReference type="PANTHER" id="PTHR32325">
    <property type="entry name" value="BETA-ELIMINATING LYASE-LIKE PROTEIN-RELATED"/>
    <property type="match status" value="1"/>
</dbReference>
<comment type="similarity">
    <text evidence="2">Belongs to the beta-eliminating lyase family.</text>
</comment>
<dbReference type="InterPro" id="IPR015422">
    <property type="entry name" value="PyrdxlP-dep_Trfase_small"/>
</dbReference>
<dbReference type="NCBIfam" id="NF009709">
    <property type="entry name" value="PRK13238.1"/>
    <property type="match status" value="1"/>
</dbReference>
<evidence type="ECO:0000256" key="5">
    <source>
        <dbReference type="ARBA" id="ARBA00022898"/>
    </source>
</evidence>
<dbReference type="SUPFAM" id="SSF53383">
    <property type="entry name" value="PLP-dependent transferases"/>
    <property type="match status" value="1"/>
</dbReference>
<dbReference type="InterPro" id="IPR013441">
    <property type="entry name" value="Tyr_phenol_ly"/>
</dbReference>
<dbReference type="Gene3D" id="3.40.640.10">
    <property type="entry name" value="Type I PLP-dependent aspartate aminotransferase-like (Major domain)"/>
    <property type="match status" value="1"/>
</dbReference>
<dbReference type="InterPro" id="IPR011166">
    <property type="entry name" value="Beta-eliminating_lyase"/>
</dbReference>
<evidence type="ECO:0000256" key="9">
    <source>
        <dbReference type="PIRSR" id="PIRSR611166-50"/>
    </source>
</evidence>
<dbReference type="AlphaFoldDB" id="A0A855X528"/>
<organism evidence="11 12">
    <name type="scientific">candidate division GN15 bacterium</name>
    <dbReference type="NCBI Taxonomy" id="2072418"/>
    <lineage>
        <taxon>Bacteria</taxon>
        <taxon>candidate division GN15</taxon>
    </lineage>
</organism>
<dbReference type="InterPro" id="IPR001597">
    <property type="entry name" value="ArAA_b-elim_lyase/Thr_aldolase"/>
</dbReference>
<accession>A0A855X528</accession>
<dbReference type="InterPro" id="IPR015424">
    <property type="entry name" value="PyrdxlP-dep_Trfase"/>
</dbReference>
<evidence type="ECO:0000256" key="2">
    <source>
        <dbReference type="ARBA" id="ARBA00009721"/>
    </source>
</evidence>
<dbReference type="Pfam" id="PF01212">
    <property type="entry name" value="Beta_elim_lyase"/>
    <property type="match status" value="1"/>
</dbReference>
<evidence type="ECO:0000256" key="4">
    <source>
        <dbReference type="ARBA" id="ARBA00016166"/>
    </source>
</evidence>
<evidence type="ECO:0000313" key="12">
    <source>
        <dbReference type="Proteomes" id="UP000250918"/>
    </source>
</evidence>
<keyword evidence="6 11" id="KW-0456">Lyase</keyword>
<comment type="cofactor">
    <cofactor evidence="1 9">
        <name>pyridoxal 5'-phosphate</name>
        <dbReference type="ChEBI" id="CHEBI:597326"/>
    </cofactor>
</comment>
<evidence type="ECO:0000259" key="10">
    <source>
        <dbReference type="Pfam" id="PF01212"/>
    </source>
</evidence>
<dbReference type="NCBIfam" id="TIGR02618">
    <property type="entry name" value="tyr_phenol_ly"/>
    <property type="match status" value="1"/>
</dbReference>